<comment type="caution">
    <text evidence="1">The sequence shown here is derived from an EMBL/GenBank/DDBJ whole genome shotgun (WGS) entry which is preliminary data.</text>
</comment>
<name>A0AAP8NKX2_9BACT</name>
<gene>
    <name evidence="1" type="ORF">CXU09_08095</name>
</gene>
<dbReference type="EMBL" id="PJKN01000004">
    <property type="protein sequence ID" value="PNC56028.1"/>
    <property type="molecule type" value="Genomic_DNA"/>
</dbReference>
<sequence>MNFHPSFIPLHSGTLSCFHNLMILKYSIFLTGCIFHFYLCSASYGDTCQINGLEPEVLKSLSYEPPNKELLSTGQNQKAWQTFIENYEIPIRKVQDWYNSIVDKQSADAAADSFNKDVLPILKKLTGRAADMKKQALAIPASSEMQKFIFLRISQLQGRLLIIFLPMQNEEKASPETCYRGSTKLFEIILGLTSPSMIDISKFIESQNESQESFETVFKESWPETPSA</sequence>
<reference evidence="1 2" key="1">
    <citation type="journal article" date="2017" name="BMC Genomics">
        <title>Genome sequencing of 39 Akkermansia muciniphila isolates reveals its population structure, genomic and functional diverisity, and global distribution in mammalian gut microbiotas.</title>
        <authorList>
            <person name="Guo X."/>
            <person name="Li S."/>
            <person name="Zhang J."/>
            <person name="Wu F."/>
            <person name="Li X."/>
            <person name="Wu D."/>
            <person name="Zhang M."/>
            <person name="Ou Z."/>
            <person name="Jie Z."/>
            <person name="Yan Q."/>
            <person name="Li P."/>
            <person name="Yi J."/>
            <person name="Peng Y."/>
        </authorList>
    </citation>
    <scope>NUCLEOTIDE SEQUENCE [LARGE SCALE GENOMIC DNA]</scope>
    <source>
        <strain evidence="1 2">GP43</strain>
    </source>
</reference>
<organism evidence="1 2">
    <name type="scientific">Akkermansia muciniphila</name>
    <dbReference type="NCBI Taxonomy" id="239935"/>
    <lineage>
        <taxon>Bacteria</taxon>
        <taxon>Pseudomonadati</taxon>
        <taxon>Verrucomicrobiota</taxon>
        <taxon>Verrucomicrobiia</taxon>
        <taxon>Verrucomicrobiales</taxon>
        <taxon>Akkermansiaceae</taxon>
        <taxon>Akkermansia</taxon>
    </lineage>
</organism>
<evidence type="ECO:0000313" key="1">
    <source>
        <dbReference type="EMBL" id="PNC56028.1"/>
    </source>
</evidence>
<evidence type="ECO:0000313" key="2">
    <source>
        <dbReference type="Proteomes" id="UP000235914"/>
    </source>
</evidence>
<dbReference type="AlphaFoldDB" id="A0AAP8NKX2"/>
<accession>A0AAP8NKX2</accession>
<protein>
    <submittedName>
        <fullName evidence="1">Uncharacterized protein</fullName>
    </submittedName>
</protein>
<proteinExistence type="predicted"/>
<dbReference type="Proteomes" id="UP000235914">
    <property type="component" value="Unassembled WGS sequence"/>
</dbReference>